<dbReference type="EMBL" id="CP001357">
    <property type="protein sequence ID" value="ACN82531.1"/>
    <property type="molecule type" value="Genomic_DNA"/>
</dbReference>
<proteinExistence type="predicted"/>
<sequence>MVNIKKIILVFIIASVSTLSLSAASGFEAIINVPIGLSVGFQNYKLTKEAERYKDYIKNEVDLNSSIGFDIGVSAQLGYMIQVKEGFGISVLAEIGYSHDSYSFTFVNNKKENHSFTTESLQVGLLPKFNIGAFSIGVGGGVKIPFVIKASSKYDGKKMDSPINFDKKISNNIKSPVMGYVKLTFDYSIFFTDYTAFNIGLYAGYDFGFSMTDKVLRQDAGNKTFEYMNFSSFDIGLQLGFKFGPKA</sequence>
<dbReference type="Proteomes" id="UP000001803">
    <property type="component" value="Chromosome"/>
</dbReference>
<organism evidence="1 2">
    <name type="scientific">Brachyspira hyodysenteriae (strain ATCC 49526 / WA1)</name>
    <dbReference type="NCBI Taxonomy" id="565034"/>
    <lineage>
        <taxon>Bacteria</taxon>
        <taxon>Pseudomonadati</taxon>
        <taxon>Spirochaetota</taxon>
        <taxon>Spirochaetia</taxon>
        <taxon>Brachyspirales</taxon>
        <taxon>Brachyspiraceae</taxon>
        <taxon>Brachyspira</taxon>
    </lineage>
</organism>
<dbReference type="AlphaFoldDB" id="A0A3B6V7T8"/>
<evidence type="ECO:0000313" key="2">
    <source>
        <dbReference type="Proteomes" id="UP000001803"/>
    </source>
</evidence>
<evidence type="ECO:0008006" key="3">
    <source>
        <dbReference type="Google" id="ProtNLM"/>
    </source>
</evidence>
<dbReference type="GeneID" id="63963820"/>
<dbReference type="KEGG" id="bhy:BHWA1_00028"/>
<accession>A0A3B6V7T8</accession>
<dbReference type="RefSeq" id="WP_012669584.1">
    <property type="nucleotide sequence ID" value="NC_012225.1"/>
</dbReference>
<dbReference type="STRING" id="565034.BHWA1_00028"/>
<name>A0A3B6V7T8_BRAHW</name>
<reference evidence="1 2" key="1">
    <citation type="journal article" date="2009" name="PLoS ONE">
        <title>Genome sequence of the pathogenic intestinal spirochete Brachyspira hyodysenteriae reveals adaptations to its lifestyle in the porcine large intestine.</title>
        <authorList>
            <person name="Bellgard M.I."/>
            <person name="Wanchanthuek P."/>
            <person name="La T."/>
            <person name="Ryan K."/>
            <person name="Moolhuijzen P."/>
            <person name="Albertyn Z."/>
            <person name="Shaban B."/>
            <person name="Motro Y."/>
            <person name="Dunn D.S."/>
            <person name="Schibeci D."/>
            <person name="Hunter A."/>
            <person name="Barrero R."/>
            <person name="Phillips N.D."/>
            <person name="Hampson D.J."/>
        </authorList>
    </citation>
    <scope>NUCLEOTIDE SEQUENCE [LARGE SCALE GENOMIC DNA]</scope>
    <source>
        <strain evidence="2">ATCC 49526 / WA1</strain>
    </source>
</reference>
<gene>
    <name evidence="1" type="ordered locus">BHWA1_00028</name>
</gene>
<evidence type="ECO:0000313" key="1">
    <source>
        <dbReference type="EMBL" id="ACN82531.1"/>
    </source>
</evidence>
<protein>
    <recommendedName>
        <fullName evidence="3">PorT family protein</fullName>
    </recommendedName>
</protein>
<keyword evidence="2" id="KW-1185">Reference proteome</keyword>